<sequence>MANTDELREKIKDACKGADMGLVVAALAQVSRLLFLEIDTNAPHLSERARKDFEKHLNGPEHTEH</sequence>
<gene>
    <name evidence="2" type="ORF">P106B_47</name>
</gene>
<reference evidence="2 3" key="1">
    <citation type="journal article" date="2015" name="Microbiology">
        <title>Genomic and phenotypic characterization of Rhizobium gallicum phage vB_RglS_P106B.</title>
        <authorList>
            <person name="Halmillawewa A.P."/>
            <person name="Restrepo-Cordoba M."/>
            <person name="Yost C.K."/>
            <person name="Hynes M.F."/>
        </authorList>
    </citation>
    <scope>NUCLEOTIDE SEQUENCE [LARGE SCALE GENOMIC DNA]</scope>
</reference>
<feature type="region of interest" description="Disordered" evidence="1">
    <location>
        <begin position="46"/>
        <end position="65"/>
    </location>
</feature>
<dbReference type="RefSeq" id="YP_009005973.1">
    <property type="nucleotide sequence ID" value="NC_023566.1"/>
</dbReference>
<organism evidence="2 3">
    <name type="scientific">Rhizobium phage vB_RglS_P106B</name>
    <dbReference type="NCBI Taxonomy" id="1458697"/>
    <lineage>
        <taxon>Viruses</taxon>
        <taxon>Duplodnaviria</taxon>
        <taxon>Heunggongvirae</taxon>
        <taxon>Uroviricota</taxon>
        <taxon>Caudoviricetes</taxon>
        <taxon>Rigallicvirus</taxon>
        <taxon>Rigallicvirus P106B</taxon>
    </lineage>
</organism>
<keyword evidence="3" id="KW-1185">Reference proteome</keyword>
<proteinExistence type="predicted"/>
<evidence type="ECO:0000313" key="3">
    <source>
        <dbReference type="Proteomes" id="UP000019367"/>
    </source>
</evidence>
<protein>
    <submittedName>
        <fullName evidence="2">Uncharacterized protein</fullName>
    </submittedName>
</protein>
<dbReference type="KEGG" id="vg:18502993"/>
<name>W6E8G9_9CAUD</name>
<dbReference type="EMBL" id="KF977490">
    <property type="protein sequence ID" value="AHJ10730.1"/>
    <property type="molecule type" value="Genomic_DNA"/>
</dbReference>
<accession>W6E8G9</accession>
<evidence type="ECO:0000256" key="1">
    <source>
        <dbReference type="SAM" id="MobiDB-lite"/>
    </source>
</evidence>
<dbReference type="Proteomes" id="UP000019367">
    <property type="component" value="Segment"/>
</dbReference>
<evidence type="ECO:0000313" key="2">
    <source>
        <dbReference type="EMBL" id="AHJ10730.1"/>
    </source>
</evidence>
<dbReference type="GeneID" id="18502993"/>